<name>A0A9D3Z0C3_DREPO</name>
<dbReference type="AlphaFoldDB" id="A0A9D3Z0C3"/>
<dbReference type="SUPFAM" id="SSF57667">
    <property type="entry name" value="beta-beta-alpha zinc fingers"/>
    <property type="match status" value="2"/>
</dbReference>
<reference evidence="7" key="2">
    <citation type="submission" date="2020-11" db="EMBL/GenBank/DDBJ databases">
        <authorList>
            <person name="McCartney M.A."/>
            <person name="Auch B."/>
            <person name="Kono T."/>
            <person name="Mallez S."/>
            <person name="Becker A."/>
            <person name="Gohl D.M."/>
            <person name="Silverstein K.A.T."/>
            <person name="Koren S."/>
            <person name="Bechman K.B."/>
            <person name="Herman A."/>
            <person name="Abrahante J.E."/>
            <person name="Garbe J."/>
        </authorList>
    </citation>
    <scope>NUCLEOTIDE SEQUENCE</scope>
    <source>
        <strain evidence="7">Duluth1</strain>
        <tissue evidence="7">Whole animal</tissue>
    </source>
</reference>
<dbReference type="Pfam" id="PF00096">
    <property type="entry name" value="zf-C2H2"/>
    <property type="match status" value="1"/>
</dbReference>
<dbReference type="EMBL" id="JAIWYP010000014">
    <property type="protein sequence ID" value="KAH3707789.1"/>
    <property type="molecule type" value="Genomic_DNA"/>
</dbReference>
<evidence type="ECO:0000256" key="1">
    <source>
        <dbReference type="ARBA" id="ARBA00022723"/>
    </source>
</evidence>
<evidence type="ECO:0000313" key="7">
    <source>
        <dbReference type="EMBL" id="KAH3707789.1"/>
    </source>
</evidence>
<dbReference type="PROSITE" id="PS50157">
    <property type="entry name" value="ZINC_FINGER_C2H2_2"/>
    <property type="match status" value="5"/>
</dbReference>
<evidence type="ECO:0000256" key="3">
    <source>
        <dbReference type="ARBA" id="ARBA00022771"/>
    </source>
</evidence>
<keyword evidence="2" id="KW-0677">Repeat</keyword>
<organism evidence="7 8">
    <name type="scientific">Dreissena polymorpha</name>
    <name type="common">Zebra mussel</name>
    <name type="synonym">Mytilus polymorpha</name>
    <dbReference type="NCBI Taxonomy" id="45954"/>
    <lineage>
        <taxon>Eukaryota</taxon>
        <taxon>Metazoa</taxon>
        <taxon>Spiralia</taxon>
        <taxon>Lophotrochozoa</taxon>
        <taxon>Mollusca</taxon>
        <taxon>Bivalvia</taxon>
        <taxon>Autobranchia</taxon>
        <taxon>Heteroconchia</taxon>
        <taxon>Euheterodonta</taxon>
        <taxon>Imparidentia</taxon>
        <taxon>Neoheterodontei</taxon>
        <taxon>Myida</taxon>
        <taxon>Dreissenoidea</taxon>
        <taxon>Dreissenidae</taxon>
        <taxon>Dreissena</taxon>
    </lineage>
</organism>
<dbReference type="Proteomes" id="UP000828390">
    <property type="component" value="Unassembled WGS sequence"/>
</dbReference>
<keyword evidence="4" id="KW-0862">Zinc</keyword>
<dbReference type="GO" id="GO:0008270">
    <property type="term" value="F:zinc ion binding"/>
    <property type="evidence" value="ECO:0007669"/>
    <property type="project" value="UniProtKB-KW"/>
</dbReference>
<evidence type="ECO:0000259" key="6">
    <source>
        <dbReference type="PROSITE" id="PS50157"/>
    </source>
</evidence>
<reference evidence="7" key="1">
    <citation type="journal article" date="2019" name="bioRxiv">
        <title>The Genome of the Zebra Mussel, Dreissena polymorpha: A Resource for Invasive Species Research.</title>
        <authorList>
            <person name="McCartney M.A."/>
            <person name="Auch B."/>
            <person name="Kono T."/>
            <person name="Mallez S."/>
            <person name="Zhang Y."/>
            <person name="Obille A."/>
            <person name="Becker A."/>
            <person name="Abrahante J.E."/>
            <person name="Garbe J."/>
            <person name="Badalamenti J.P."/>
            <person name="Herman A."/>
            <person name="Mangelson H."/>
            <person name="Liachko I."/>
            <person name="Sullivan S."/>
            <person name="Sone E.D."/>
            <person name="Koren S."/>
            <person name="Silverstein K.A.T."/>
            <person name="Beckman K.B."/>
            <person name="Gohl D.M."/>
        </authorList>
    </citation>
    <scope>NUCLEOTIDE SEQUENCE</scope>
    <source>
        <strain evidence="7">Duluth1</strain>
        <tissue evidence="7">Whole animal</tissue>
    </source>
</reference>
<dbReference type="Gene3D" id="3.30.160.60">
    <property type="entry name" value="Classic Zinc Finger"/>
    <property type="match status" value="3"/>
</dbReference>
<dbReference type="PANTHER" id="PTHR24379:SF121">
    <property type="entry name" value="C2H2-TYPE DOMAIN-CONTAINING PROTEIN"/>
    <property type="match status" value="1"/>
</dbReference>
<dbReference type="OrthoDB" id="6077919at2759"/>
<sequence>MDTKRSNILEIPEIQVATEYEKVQITSNRDSPLESCSERLVDVNEHKSNSLADETSSMDFEFVSSDLDHGTDFTIDNSSVFGLADSVIVGTHECDDFFRDSPCFNGPGCSRPIYGPGTEVALLSETTERRLLPNIGLSLQIIPLNNLHYISTVQTNKGIHILAVPGRTSVKNFDGNILQSLSGPDSVQKCSIEEIKTTDSIITTQSVCDQHSFSHYNILNNDHVPKIATENSLNCKSFTPIKEHVFLTSSKCRELTSVKDMCKSVISPNVFKLVSLDAHFDAEQNDNNVQNSSVNGHDKKMISLLKSDNFDDLPKVIKPFKRKCVKLTIPLKGIKTQAPKSSVVTARLNKNKSPVNKTKSINSVLFSQVCLSSDDAALSKPSTEVSEEMFDDLGATKFVSFVQTSSEVKEIPSSDSSLAFECIKSQAVFAGKGNLKKQFKASINEYDVTDTESFKRLTYSDRNKKNTDCMNSVDKTETVTLSNLDGKICLRNTYLNILGTSQIITEGKPPSTKNAKSLNVGPNYGAETDAVNQEIVKGSNECLICNISFKTKGNLTRHQLLHSQSGKTSRFTCSVCNKGFLQRCDLKRHTLTHKDGHPHRCNTCKKGFLRRSDLVLHEQYHLGSRSHSCRLCSKSYIKQGDLSRHVRQSHATVCQYRCSSCSMGFSSQMSLYAHTRIKHSQPHDDQ</sequence>
<dbReference type="PROSITE" id="PS00028">
    <property type="entry name" value="ZINC_FINGER_C2H2_1"/>
    <property type="match status" value="5"/>
</dbReference>
<keyword evidence="8" id="KW-1185">Reference proteome</keyword>
<feature type="domain" description="C2H2-type" evidence="6">
    <location>
        <begin position="599"/>
        <end position="626"/>
    </location>
</feature>
<evidence type="ECO:0000256" key="4">
    <source>
        <dbReference type="ARBA" id="ARBA00022833"/>
    </source>
</evidence>
<evidence type="ECO:0000313" key="8">
    <source>
        <dbReference type="Proteomes" id="UP000828390"/>
    </source>
</evidence>
<feature type="domain" description="C2H2-type" evidence="6">
    <location>
        <begin position="540"/>
        <end position="567"/>
    </location>
</feature>
<dbReference type="SMART" id="SM00355">
    <property type="entry name" value="ZnF_C2H2"/>
    <property type="match status" value="5"/>
</dbReference>
<feature type="domain" description="C2H2-type" evidence="6">
    <location>
        <begin position="627"/>
        <end position="651"/>
    </location>
</feature>
<evidence type="ECO:0000256" key="2">
    <source>
        <dbReference type="ARBA" id="ARBA00022737"/>
    </source>
</evidence>
<dbReference type="InterPro" id="IPR013087">
    <property type="entry name" value="Znf_C2H2_type"/>
</dbReference>
<protein>
    <recommendedName>
        <fullName evidence="6">C2H2-type domain-containing protein</fullName>
    </recommendedName>
</protein>
<dbReference type="PANTHER" id="PTHR24379">
    <property type="entry name" value="KRAB AND ZINC FINGER DOMAIN-CONTAINING"/>
    <property type="match status" value="1"/>
</dbReference>
<feature type="domain" description="C2H2-type" evidence="6">
    <location>
        <begin position="656"/>
        <end position="684"/>
    </location>
</feature>
<accession>A0A9D3Z0C3</accession>
<feature type="domain" description="C2H2-type" evidence="6">
    <location>
        <begin position="571"/>
        <end position="598"/>
    </location>
</feature>
<keyword evidence="3 5" id="KW-0863">Zinc-finger</keyword>
<comment type="caution">
    <text evidence="7">The sequence shown here is derived from an EMBL/GenBank/DDBJ whole genome shotgun (WGS) entry which is preliminary data.</text>
</comment>
<keyword evidence="1" id="KW-0479">Metal-binding</keyword>
<proteinExistence type="predicted"/>
<evidence type="ECO:0000256" key="5">
    <source>
        <dbReference type="PROSITE-ProRule" id="PRU00042"/>
    </source>
</evidence>
<dbReference type="InterPro" id="IPR036236">
    <property type="entry name" value="Znf_C2H2_sf"/>
</dbReference>
<gene>
    <name evidence="7" type="ORF">DPMN_067205</name>
</gene>